<evidence type="ECO:0000313" key="3">
    <source>
        <dbReference type="EMBL" id="CAJ0955680.1"/>
    </source>
</evidence>
<comment type="caution">
    <text evidence="3">The sequence shown here is derived from an EMBL/GenBank/DDBJ whole genome shotgun (WGS) entry which is preliminary data.</text>
</comment>
<dbReference type="InterPro" id="IPR040227">
    <property type="entry name" value="Nibrin-rel"/>
</dbReference>
<feature type="compositionally biased region" description="Basic and acidic residues" evidence="1">
    <location>
        <begin position="1"/>
        <end position="13"/>
    </location>
</feature>
<evidence type="ECO:0000259" key="2">
    <source>
        <dbReference type="SMART" id="SM01348"/>
    </source>
</evidence>
<feature type="compositionally biased region" description="Polar residues" evidence="1">
    <location>
        <begin position="106"/>
        <end position="116"/>
    </location>
</feature>
<feature type="compositionally biased region" description="Basic and acidic residues" evidence="1">
    <location>
        <begin position="85"/>
        <end position="95"/>
    </location>
</feature>
<organism evidence="3 4">
    <name type="scientific">Ranitomeya imitator</name>
    <name type="common">mimic poison frog</name>
    <dbReference type="NCBI Taxonomy" id="111125"/>
    <lineage>
        <taxon>Eukaryota</taxon>
        <taxon>Metazoa</taxon>
        <taxon>Chordata</taxon>
        <taxon>Craniata</taxon>
        <taxon>Vertebrata</taxon>
        <taxon>Euteleostomi</taxon>
        <taxon>Amphibia</taxon>
        <taxon>Batrachia</taxon>
        <taxon>Anura</taxon>
        <taxon>Neobatrachia</taxon>
        <taxon>Hyloidea</taxon>
        <taxon>Dendrobatidae</taxon>
        <taxon>Dendrobatinae</taxon>
        <taxon>Ranitomeya</taxon>
    </lineage>
</organism>
<dbReference type="PANTHER" id="PTHR12162">
    <property type="entry name" value="NIBRIN-RELATED"/>
    <property type="match status" value="1"/>
</dbReference>
<dbReference type="SMART" id="SM01348">
    <property type="entry name" value="Nbs1_C"/>
    <property type="match status" value="1"/>
</dbReference>
<evidence type="ECO:0000256" key="1">
    <source>
        <dbReference type="SAM" id="MobiDB-lite"/>
    </source>
</evidence>
<dbReference type="EMBL" id="CAUEEQ010040585">
    <property type="protein sequence ID" value="CAJ0955680.1"/>
    <property type="molecule type" value="Genomic_DNA"/>
</dbReference>
<protein>
    <recommendedName>
        <fullName evidence="2">Nibrin C-terminal domain-containing protein</fullName>
    </recommendedName>
</protein>
<feature type="compositionally biased region" description="Basic and acidic residues" evidence="1">
    <location>
        <begin position="238"/>
        <end position="256"/>
    </location>
</feature>
<reference evidence="3" key="1">
    <citation type="submission" date="2023-07" db="EMBL/GenBank/DDBJ databases">
        <authorList>
            <person name="Stuckert A."/>
        </authorList>
    </citation>
    <scope>NUCLEOTIDE SEQUENCE</scope>
</reference>
<accession>A0ABN9M3I0</accession>
<feature type="region of interest" description="Disordered" evidence="1">
    <location>
        <begin position="1"/>
        <end position="256"/>
    </location>
</feature>
<feature type="domain" description="Nibrin C-terminal" evidence="2">
    <location>
        <begin position="303"/>
        <end position="367"/>
    </location>
</feature>
<keyword evidence="4" id="KW-1185">Reference proteome</keyword>
<dbReference type="Proteomes" id="UP001176940">
    <property type="component" value="Unassembled WGS sequence"/>
</dbReference>
<sequence length="382" mass="42975">MEISGVREVKETPKSNGRSSKTHLKKDPDVESDRSDCRIALFHEKLEERPRAASQAGTPASDRHRVSQKIEPSNKIQNYFQPVSKKREREEEKGETSTTKFCRMENVTSQSSQSTKEIVPPNPKNADSGRSNALDTGLHTEPAASSTGRLGNSHGRDKMDTFMTSQPKDSFMRKRKEPEDVVEESDVESEDSGDAKNTKSNGSQMKRPRVGTTEDFGEDFSINSQDRGEGAAVPALDVQKEKTEPNIKQEPRSQNEDAKMPFWTKQENDDGLPSKLLLSEFRSLVVSRSRNSQTMNKAHQENVANFKKFRKIAYPGAGSLPHIIGGSDLIAHDRKKNSELEQWLRQEMEEQTQQAREQSLADDLFRSLSSLNAELCVTHPHH</sequence>
<feature type="compositionally biased region" description="Polar residues" evidence="1">
    <location>
        <begin position="70"/>
        <end position="81"/>
    </location>
</feature>
<feature type="compositionally biased region" description="Basic and acidic residues" evidence="1">
    <location>
        <begin position="25"/>
        <end position="51"/>
    </location>
</feature>
<name>A0ABN9M3I0_9NEOB</name>
<feature type="compositionally biased region" description="Basic and acidic residues" evidence="1">
    <location>
        <begin position="170"/>
        <end position="179"/>
    </location>
</feature>
<gene>
    <name evidence="3" type="ORF">RIMI_LOCUS15220550</name>
</gene>
<dbReference type="Pfam" id="PF08599">
    <property type="entry name" value="Nbs1_C"/>
    <property type="match status" value="1"/>
</dbReference>
<evidence type="ECO:0000313" key="4">
    <source>
        <dbReference type="Proteomes" id="UP001176940"/>
    </source>
</evidence>
<proteinExistence type="predicted"/>
<dbReference type="PANTHER" id="PTHR12162:SF0">
    <property type="entry name" value="NIBRIN"/>
    <property type="match status" value="1"/>
</dbReference>
<feature type="compositionally biased region" description="Acidic residues" evidence="1">
    <location>
        <begin position="180"/>
        <end position="192"/>
    </location>
</feature>
<dbReference type="InterPro" id="IPR013908">
    <property type="entry name" value="Nibrin_C"/>
</dbReference>